<evidence type="ECO:0000313" key="4">
    <source>
        <dbReference type="EMBL" id="GFH49800.1"/>
    </source>
</evidence>
<evidence type="ECO:0000256" key="1">
    <source>
        <dbReference type="SAM" id="MobiDB-lite"/>
    </source>
</evidence>
<dbReference type="InterPro" id="IPR018535">
    <property type="entry name" value="DUF1996"/>
</dbReference>
<evidence type="ECO:0000313" key="5">
    <source>
        <dbReference type="Proteomes" id="UP001054902"/>
    </source>
</evidence>
<organism evidence="4 5">
    <name type="scientific">Chaetoceros tenuissimus</name>
    <dbReference type="NCBI Taxonomy" id="426638"/>
    <lineage>
        <taxon>Eukaryota</taxon>
        <taxon>Sar</taxon>
        <taxon>Stramenopiles</taxon>
        <taxon>Ochrophyta</taxon>
        <taxon>Bacillariophyta</taxon>
        <taxon>Coscinodiscophyceae</taxon>
        <taxon>Chaetocerotophycidae</taxon>
        <taxon>Chaetocerotales</taxon>
        <taxon>Chaetocerotaceae</taxon>
        <taxon>Chaetoceros</taxon>
    </lineage>
</organism>
<evidence type="ECO:0000259" key="3">
    <source>
        <dbReference type="Pfam" id="PF09362"/>
    </source>
</evidence>
<comment type="caution">
    <text evidence="4">The sequence shown here is derived from an EMBL/GenBank/DDBJ whole genome shotgun (WGS) entry which is preliminary data.</text>
</comment>
<feature type="signal peptide" evidence="2">
    <location>
        <begin position="1"/>
        <end position="17"/>
    </location>
</feature>
<name>A0AAD3CS31_9STRA</name>
<sequence length="506" mass="54651">MKFSALILALAAAVVQADFFRNDFLPVGHVRTDPIINPNSLSDHVHTFYGPPLLYPKVTFDDLRNSDPNLSSGNIMENQSLYWHPAVYHVAADGKKTLQESEMTTVYYNWIPGQTRAFPPGFRMITPGAEVFDEGITPGASEMEINISFQSCWDGIHLDSPDHMSHVDFPEGEGENAPCPPSHPVRIPRLDFFIRWFNTPTAKWRFSDGNQTMHADYISGWDEDFLQSLLDGGDGDVDSKVTFRSGILHQGSDSGLIQQMNANAVPKADTTCITTEIIDNVYDLPRGINNGTLISPYGICGAPVSAPVTSKPTASPTKSPTSSPTVGITSSPTKSPTSSPTVGITSSPTKSPTSSPTVGITSSPTKSPTSSPTVGITSSPTKSPTMAPTKAPSPNEDGVCRDSDTKFTLQSGAMKHCQWVSWDRDARCSKRTLDNKLIADVCPVTCPDPVTEEPVCTPVDNTASFLVNGTSRTCAWANHSNEDIKGDRCGNFVVLANCPVTCEEFI</sequence>
<dbReference type="PANTHER" id="PTHR43662">
    <property type="match status" value="1"/>
</dbReference>
<gene>
    <name evidence="4" type="ORF">CTEN210_06276</name>
</gene>
<proteinExistence type="predicted"/>
<feature type="compositionally biased region" description="Polar residues" evidence="1">
    <location>
        <begin position="374"/>
        <end position="386"/>
    </location>
</feature>
<feature type="chain" id="PRO_5042215007" description="DUF1996 domain-containing protein" evidence="2">
    <location>
        <begin position="18"/>
        <end position="506"/>
    </location>
</feature>
<dbReference type="AlphaFoldDB" id="A0AAD3CS31"/>
<reference evidence="4 5" key="1">
    <citation type="journal article" date="2021" name="Sci. Rep.">
        <title>The genome of the diatom Chaetoceros tenuissimus carries an ancient integrated fragment of an extant virus.</title>
        <authorList>
            <person name="Hongo Y."/>
            <person name="Kimura K."/>
            <person name="Takaki Y."/>
            <person name="Yoshida Y."/>
            <person name="Baba S."/>
            <person name="Kobayashi G."/>
            <person name="Nagasaki K."/>
            <person name="Hano T."/>
            <person name="Tomaru Y."/>
        </authorList>
    </citation>
    <scope>NUCLEOTIDE SEQUENCE [LARGE SCALE GENOMIC DNA]</scope>
    <source>
        <strain evidence="4 5">NIES-3715</strain>
    </source>
</reference>
<feature type="region of interest" description="Disordered" evidence="1">
    <location>
        <begin position="307"/>
        <end position="403"/>
    </location>
</feature>
<dbReference type="Proteomes" id="UP001054902">
    <property type="component" value="Unassembled WGS sequence"/>
</dbReference>
<feature type="domain" description="DUF1996" evidence="3">
    <location>
        <begin position="33"/>
        <end position="126"/>
    </location>
</feature>
<dbReference type="Pfam" id="PF09362">
    <property type="entry name" value="DUF1996"/>
    <property type="match status" value="2"/>
</dbReference>
<dbReference type="PANTHER" id="PTHR43662:SF3">
    <property type="entry name" value="DOMAIN PROTEIN, PUTATIVE (AFU_ORTHOLOGUE AFUA_6G11970)-RELATED"/>
    <property type="match status" value="1"/>
</dbReference>
<dbReference type="EMBL" id="BLLK01000038">
    <property type="protein sequence ID" value="GFH49800.1"/>
    <property type="molecule type" value="Genomic_DNA"/>
</dbReference>
<feature type="domain" description="DUF1996" evidence="3">
    <location>
        <begin position="140"/>
        <end position="221"/>
    </location>
</feature>
<keyword evidence="2" id="KW-0732">Signal</keyword>
<protein>
    <recommendedName>
        <fullName evidence="3">DUF1996 domain-containing protein</fullName>
    </recommendedName>
</protein>
<evidence type="ECO:0000256" key="2">
    <source>
        <dbReference type="SAM" id="SignalP"/>
    </source>
</evidence>
<accession>A0AAD3CS31</accession>
<feature type="compositionally biased region" description="Low complexity" evidence="1">
    <location>
        <begin position="307"/>
        <end position="373"/>
    </location>
</feature>
<keyword evidence="5" id="KW-1185">Reference proteome</keyword>